<dbReference type="GO" id="GO:0046872">
    <property type="term" value="F:metal ion binding"/>
    <property type="evidence" value="ECO:0007669"/>
    <property type="project" value="UniProtKB-UniRule"/>
</dbReference>
<keyword evidence="3 9" id="KW-0479">Metal-binding</keyword>
<dbReference type="HOGENOM" id="CLU_001805_4_1_4"/>
<evidence type="ECO:0000256" key="1">
    <source>
        <dbReference type="ARBA" id="ARBA00006040"/>
    </source>
</evidence>
<dbReference type="InterPro" id="IPR045090">
    <property type="entry name" value="Pept_M3A_M3B"/>
</dbReference>
<comment type="catalytic activity">
    <reaction evidence="7">
        <text>Hydrolysis of oligopeptides, with broad specificity. Gly or Ala commonly occur as P1 or P1' residues, but more distant residues are also important, as is shown by the fact that Z-Gly-Pro-Gly-|-Gly-Pro-Ala is cleaved, but not Z-(Gly)(5).</text>
        <dbReference type="EC" id="3.4.24.70"/>
    </reaction>
</comment>
<proteinExistence type="inferred from homology"/>
<evidence type="ECO:0000256" key="8">
    <source>
        <dbReference type="ARBA" id="ARBA00026100"/>
    </source>
</evidence>
<keyword evidence="14" id="KW-1185">Reference proteome</keyword>
<protein>
    <recommendedName>
        <fullName evidence="8">oligopeptidase A</fullName>
        <ecNumber evidence="8">3.4.24.70</ecNumber>
    </recommendedName>
</protein>
<dbReference type="GO" id="GO:0006518">
    <property type="term" value="P:peptide metabolic process"/>
    <property type="evidence" value="ECO:0007669"/>
    <property type="project" value="TreeGrafter"/>
</dbReference>
<evidence type="ECO:0000256" key="4">
    <source>
        <dbReference type="ARBA" id="ARBA00022801"/>
    </source>
</evidence>
<comment type="cofactor">
    <cofactor evidence="9">
        <name>Zn(2+)</name>
        <dbReference type="ChEBI" id="CHEBI:29105"/>
    </cofactor>
    <text evidence="9">Binds 1 zinc ion.</text>
</comment>
<evidence type="ECO:0000256" key="6">
    <source>
        <dbReference type="ARBA" id="ARBA00023049"/>
    </source>
</evidence>
<feature type="domain" description="Oligopeptidase A N-terminal" evidence="12">
    <location>
        <begin position="44"/>
        <end position="163"/>
    </location>
</feature>
<dbReference type="Pfam" id="PF19310">
    <property type="entry name" value="TOP_N"/>
    <property type="match status" value="1"/>
</dbReference>
<organism evidence="13 14">
    <name type="scientific">Serpentinimonas raichei</name>
    <dbReference type="NCBI Taxonomy" id="1458425"/>
    <lineage>
        <taxon>Bacteria</taxon>
        <taxon>Pseudomonadati</taxon>
        <taxon>Pseudomonadota</taxon>
        <taxon>Betaproteobacteria</taxon>
        <taxon>Burkholderiales</taxon>
        <taxon>Comamonadaceae</taxon>
        <taxon>Serpentinimonas</taxon>
    </lineage>
</organism>
<dbReference type="FunFam" id="3.40.390.10:FF:000009">
    <property type="entry name" value="Oligopeptidase A"/>
    <property type="match status" value="1"/>
</dbReference>
<dbReference type="Proteomes" id="UP000067461">
    <property type="component" value="Chromosome"/>
</dbReference>
<keyword evidence="6 9" id="KW-0482">Metalloprotease</keyword>
<evidence type="ECO:0000256" key="5">
    <source>
        <dbReference type="ARBA" id="ARBA00022833"/>
    </source>
</evidence>
<dbReference type="PANTHER" id="PTHR11804">
    <property type="entry name" value="PROTEASE M3 THIMET OLIGOPEPTIDASE-RELATED"/>
    <property type="match status" value="1"/>
</dbReference>
<evidence type="ECO:0000256" key="9">
    <source>
        <dbReference type="RuleBase" id="RU003435"/>
    </source>
</evidence>
<evidence type="ECO:0000259" key="11">
    <source>
        <dbReference type="Pfam" id="PF01432"/>
    </source>
</evidence>
<dbReference type="GO" id="GO:0005829">
    <property type="term" value="C:cytosol"/>
    <property type="evidence" value="ECO:0007669"/>
    <property type="project" value="UniProtKB-ARBA"/>
</dbReference>
<evidence type="ECO:0000256" key="2">
    <source>
        <dbReference type="ARBA" id="ARBA00022670"/>
    </source>
</evidence>
<keyword evidence="2 9" id="KW-0645">Protease</keyword>
<dbReference type="CDD" id="cd06456">
    <property type="entry name" value="M3A_DCP"/>
    <property type="match status" value="1"/>
</dbReference>
<evidence type="ECO:0000313" key="13">
    <source>
        <dbReference type="EMBL" id="BAO80543.1"/>
    </source>
</evidence>
<dbReference type="EC" id="3.4.24.70" evidence="8"/>
<dbReference type="GO" id="GO:0006508">
    <property type="term" value="P:proteolysis"/>
    <property type="evidence" value="ECO:0007669"/>
    <property type="project" value="UniProtKB-KW"/>
</dbReference>
<evidence type="ECO:0000313" key="14">
    <source>
        <dbReference type="Proteomes" id="UP000067461"/>
    </source>
</evidence>
<dbReference type="STRING" id="1458425.SRAA_0689"/>
<dbReference type="InterPro" id="IPR024077">
    <property type="entry name" value="Neurolysin/TOP_dom2"/>
</dbReference>
<reference evidence="13 14" key="1">
    <citation type="journal article" date="2014" name="Nat. Commun.">
        <title>Physiological and genomic features of highly alkaliphilic hydrogen-utilizing Betaproteobacteria from a continental serpentinizing site.</title>
        <authorList>
            <person name="Suzuki S."/>
            <person name="Kuenen J.G."/>
            <person name="Schipper K."/>
            <person name="van der Velde S."/>
            <person name="Ishii S."/>
            <person name="Wu A."/>
            <person name="Sorokin D.Y."/>
            <person name="Tenney A."/>
            <person name="Meng X.Y."/>
            <person name="Morrill P.L."/>
            <person name="Kamagata Y."/>
            <person name="Muyzer G."/>
            <person name="Nealson K.H."/>
        </authorList>
    </citation>
    <scope>NUCLEOTIDE SEQUENCE [LARGE SCALE GENOMIC DNA]</scope>
    <source>
        <strain evidence="13 14">A1</strain>
    </source>
</reference>
<dbReference type="OrthoDB" id="9773538at2"/>
<dbReference type="RefSeq" id="WP_045531000.1">
    <property type="nucleotide sequence ID" value="NZ_AP014568.1"/>
</dbReference>
<gene>
    <name evidence="13" type="primary">prlC</name>
    <name evidence="13" type="ORF">SRAA_0689</name>
</gene>
<dbReference type="EMBL" id="AP014568">
    <property type="protein sequence ID" value="BAO80543.1"/>
    <property type="molecule type" value="Genomic_DNA"/>
</dbReference>
<dbReference type="InterPro" id="IPR045666">
    <property type="entry name" value="OpdA_N"/>
</dbReference>
<dbReference type="Pfam" id="PF01432">
    <property type="entry name" value="Peptidase_M3"/>
    <property type="match status" value="1"/>
</dbReference>
<evidence type="ECO:0000256" key="10">
    <source>
        <dbReference type="SAM" id="MobiDB-lite"/>
    </source>
</evidence>
<keyword evidence="5 9" id="KW-0862">Zinc</keyword>
<dbReference type="Gene3D" id="1.10.1370.10">
    <property type="entry name" value="Neurolysin, domain 3"/>
    <property type="match status" value="1"/>
</dbReference>
<dbReference type="Gene3D" id="3.40.390.10">
    <property type="entry name" value="Collagenase (Catalytic Domain)"/>
    <property type="match status" value="1"/>
</dbReference>
<feature type="domain" description="Peptidase M3A/M3B catalytic" evidence="11">
    <location>
        <begin position="237"/>
        <end position="720"/>
    </location>
</feature>
<dbReference type="InterPro" id="IPR001567">
    <property type="entry name" value="Pept_M3A_M3B_dom"/>
</dbReference>
<dbReference type="SUPFAM" id="SSF55486">
    <property type="entry name" value="Metalloproteases ('zincins'), catalytic domain"/>
    <property type="match status" value="1"/>
</dbReference>
<feature type="region of interest" description="Disordered" evidence="10">
    <location>
        <begin position="1"/>
        <end position="21"/>
    </location>
</feature>
<evidence type="ECO:0000256" key="7">
    <source>
        <dbReference type="ARBA" id="ARBA00024603"/>
    </source>
</evidence>
<keyword evidence="4 9" id="KW-0378">Hydrolase</keyword>
<dbReference type="KEGG" id="cbaa:SRAA_0689"/>
<dbReference type="AlphaFoldDB" id="A0A060NLY6"/>
<accession>A0A060NLY6</accession>
<dbReference type="InterPro" id="IPR024079">
    <property type="entry name" value="MetalloPept_cat_dom_sf"/>
</dbReference>
<evidence type="ECO:0000259" key="12">
    <source>
        <dbReference type="Pfam" id="PF19310"/>
    </source>
</evidence>
<dbReference type="InterPro" id="IPR034005">
    <property type="entry name" value="M3A_DCP"/>
</dbReference>
<comment type="similarity">
    <text evidence="1 9">Belongs to the peptidase M3 family.</text>
</comment>
<sequence>MPASPCTTPTTPTTAPDAATNPLLDGSALPRFDAIRPEHVQPAIEQLLQQAQAALEQVTAPGFVADWQGIAAVLDVATERLGRAWSAVSHLNAVADTPELRAAYNAMLAPVTAFWTGLGSDERLYALYKALDPARLTPEQAQARQHALRDFVLGGAELQGADKARFAAIQEQLAELQQKFSENLLDATDTWQYLASAEELDGVPPDVLAATRAAAEAAGHTERHLLTLKLPCYLPLMQFARQRELRQRLYRAYATRASELGDSGEAPDAAAHPARFDNSALISQILALRHEEAQLLGYPHYAAVSLAPKMADSAEQVIAFLRQLAARARPWGQRDLADLRAFAAEQLDLPDPQAWDWTYIGEQLRQARYAYSEQEVKPYFTAPKVLEGLFGLIETLFEVRILPDRAPTWHPGVQFFRIERPAAASAAPTLIGQFYLDPGARSGKRGGAWMDDARARWRRPDGTGLQTPLAHLVCNFAEGVNGQPPLLTHDDAITLFHEFGHGLHHLLTQVEERDVAGISGVEWDAVELPSQFMENFCWEWEVLRHLSAHVDTGAALPRELFDKMLAAKNFQSGLQTLRQVEFALFDLLLHSGGAPKNADGSDDYMALLAQVRAEVAVLEPPPYHRMPHSFSHVFAGGYAAGYYSYKWAEVLSADAYAAFEEAAASQNGQHGQSGNVLDRATGRRLRQTILEVGGSRPALESFKAFRGREPRLDALLRHQGMADADALTDTAAPASA</sequence>
<dbReference type="PANTHER" id="PTHR11804:SF84">
    <property type="entry name" value="SACCHAROLYSIN"/>
    <property type="match status" value="1"/>
</dbReference>
<name>A0A060NLY6_9BURK</name>
<dbReference type="GO" id="GO:0004222">
    <property type="term" value="F:metalloendopeptidase activity"/>
    <property type="evidence" value="ECO:0007669"/>
    <property type="project" value="UniProtKB-EC"/>
</dbReference>
<evidence type="ECO:0000256" key="3">
    <source>
        <dbReference type="ARBA" id="ARBA00022723"/>
    </source>
</evidence>